<feature type="transmembrane region" description="Helical" evidence="6">
    <location>
        <begin position="750"/>
        <end position="771"/>
    </location>
</feature>
<dbReference type="PROSITE" id="PS50850">
    <property type="entry name" value="MFS"/>
    <property type="match status" value="1"/>
</dbReference>
<dbReference type="Pfam" id="PF04547">
    <property type="entry name" value="Anoctamin"/>
    <property type="match status" value="2"/>
</dbReference>
<feature type="transmembrane region" description="Helical" evidence="6">
    <location>
        <begin position="563"/>
        <end position="584"/>
    </location>
</feature>
<dbReference type="GO" id="GO:0005886">
    <property type="term" value="C:plasma membrane"/>
    <property type="evidence" value="ECO:0007669"/>
    <property type="project" value="TreeGrafter"/>
</dbReference>
<evidence type="ECO:0000256" key="3">
    <source>
        <dbReference type="ARBA" id="ARBA00022692"/>
    </source>
</evidence>
<comment type="subcellular location">
    <subcellularLocation>
        <location evidence="1 6">Membrane</location>
        <topology evidence="1 6">Multi-pass membrane protein</topology>
    </subcellularLocation>
</comment>
<reference evidence="9" key="1">
    <citation type="submission" date="2020-11" db="EMBL/GenBank/DDBJ databases">
        <authorList>
            <person name="Tran Van P."/>
        </authorList>
    </citation>
    <scope>NUCLEOTIDE SEQUENCE</scope>
</reference>
<feature type="region of interest" description="Disordered" evidence="7">
    <location>
        <begin position="248"/>
        <end position="269"/>
    </location>
</feature>
<accession>A0A7R9BSC5</accession>
<feature type="transmembrane region" description="Helical" evidence="6">
    <location>
        <begin position="1124"/>
        <end position="1143"/>
    </location>
</feature>
<evidence type="ECO:0000256" key="4">
    <source>
        <dbReference type="ARBA" id="ARBA00022989"/>
    </source>
</evidence>
<dbReference type="PANTHER" id="PTHR12308:SF51">
    <property type="entry name" value="ANOCTAMIN-8"/>
    <property type="match status" value="1"/>
</dbReference>
<keyword evidence="4 6" id="KW-1133">Transmembrane helix</keyword>
<feature type="transmembrane region" description="Helical" evidence="6">
    <location>
        <begin position="171"/>
        <end position="191"/>
    </location>
</feature>
<dbReference type="InterPro" id="IPR020846">
    <property type="entry name" value="MFS_dom"/>
</dbReference>
<feature type="transmembrane region" description="Helical" evidence="6">
    <location>
        <begin position="529"/>
        <end position="551"/>
    </location>
</feature>
<feature type="transmembrane region" description="Helical" evidence="6">
    <location>
        <begin position="932"/>
        <end position="952"/>
    </location>
</feature>
<feature type="transmembrane region" description="Helical" evidence="6">
    <location>
        <begin position="12"/>
        <end position="35"/>
    </location>
</feature>
<keyword evidence="10" id="KW-1185">Reference proteome</keyword>
<feature type="compositionally biased region" description="Pro residues" evidence="7">
    <location>
        <begin position="1263"/>
        <end position="1273"/>
    </location>
</feature>
<evidence type="ECO:0000259" key="8">
    <source>
        <dbReference type="PROSITE" id="PS50850"/>
    </source>
</evidence>
<feature type="transmembrane region" description="Helical" evidence="6">
    <location>
        <begin position="1097"/>
        <end position="1118"/>
    </location>
</feature>
<dbReference type="EMBL" id="OA883606">
    <property type="protein sequence ID" value="CAD7279279.1"/>
    <property type="molecule type" value="Genomic_DNA"/>
</dbReference>
<evidence type="ECO:0000313" key="9">
    <source>
        <dbReference type="EMBL" id="CAD7279279.1"/>
    </source>
</evidence>
<evidence type="ECO:0000256" key="6">
    <source>
        <dbReference type="RuleBase" id="RU280814"/>
    </source>
</evidence>
<comment type="caution">
    <text evidence="6">Lacks conserved residue(s) required for the propagation of feature annotation.</text>
</comment>
<feature type="transmembrane region" description="Helical" evidence="6">
    <location>
        <begin position="1188"/>
        <end position="1208"/>
    </location>
</feature>
<sequence>MLVWLDLICNYFGVKIAFYFAWLGHYTTALLLPGIAGLAYWCGFCNAGDQVSEDAGFVLLAVVNVIWATVFLEAWKRKEKELAYKWGTLDQRDELLTDPRPMYTGPIEVSPVTGILEPCFAPWKRNVVRYVFSFPLMLFCLTVVSGVMWTMLQIQDYWDDYLEKSFPYLTVASYIPKVIMALLVTFFDWIYKHVAVWLNDLENYRGEEHYQNHLIVKLVLFQFVNSFVALFYVAFYLRDMEKLRDVRQRKRRKDEEKEPSRSSTPQRTVSQAELELQMPKYDGTFEDYSELFIQFGYVAFFSSAFPLASLWALFNNIIEIRTDAFKLCYVLQRPFGERVQGIGAWQKFPINEMPVDYSESMEFSGGLQHVMLILRGLLRYCIPDIPSWIATEMAKIEFSRRTAARNIKMESTRGHAVFKRQFGPARLSYLHGVRAKVYDPLSDDCEGAGSSPGFFSKAETRKWLLLLTIGAAVVYAARVTMPLCLVAMSTSQKWSKKDSGSLLSAFFWGYALTQVPGGTLSDRIGGEVVLLWSSMVWSFMTFMHPVVVHLFAGSKTWVIQSLLVVRVIMGGAQGMFFPAVASLSSRKLSKLRRSAFFARASSGSSLGTIFIGSVGSLLLASFSWEMVFLVISMLSLIWLWALYSANLRVSSNRVVTLSDPATLLVNRSDNEPIPWSAYLSKFSLWAVIICHVAQNFCWFLLISWMPTYFAEDIAPKHTGSIFGVLNSAGAVPGFVGVYFAGYVLETTKSWGFVFGTCALINVSGCLVFLLFGRGAMEYSWTSLLFFLLVLLRSSVSWGSAVPFDLAALSPMMLLNFTLSPDEIVGLKEIHSTEVSFAPVLPDGKPLDLSSLPDDCLITLKVLNDQVVNITTRTVFHLNDTDEFGDNFTFTLRGRFLGRTEVELVLKNKQGVIFAQRRLPVSVVRPMNTLNHIFIYSIIALVSMAYINMGSTLDFDVVKKVVMKPVAPAVGLACQYGFMPLVSFALSQLCFEEPTLQLGLFVTGISPGGGASNIWTVVLNGNINLSITMTFISTLAAFAMMPAWIFSLGRIILKKGDLYIPYEKIGLMIVILLALITIGILIRCIFPRLAGWLVRIIKPLSAILLVYIFTFGIYANLYIIRLLTWEVVTSAVSLIWVGFVFGAVVSKMLNFGKEDIIAIAIETGIQNMGVAILFLYFSLPQLDADMTLVVPITSAVAMPVPLTIGAVIVKLKEFLDKHRSAKDEEAAVSLTYQLRPDTETSESLANVPAGKPGSATASTGTKPAMPPPQGPLPPKSLVGDVTATIPEEESGTLLSNSRESKNSVL</sequence>
<feature type="transmembrane region" description="Helical" evidence="6">
    <location>
        <begin position="721"/>
        <end position="744"/>
    </location>
</feature>
<dbReference type="FunFam" id="1.20.1250.20:FF:000059">
    <property type="entry name" value="Solute carrier family 17 member 9"/>
    <property type="match status" value="1"/>
</dbReference>
<dbReference type="InterPro" id="IPR011701">
    <property type="entry name" value="MFS"/>
</dbReference>
<dbReference type="EMBL" id="CAJPEX010001569">
    <property type="protein sequence ID" value="CAG0919431.1"/>
    <property type="molecule type" value="Genomic_DNA"/>
</dbReference>
<feature type="transmembrane region" description="Helical" evidence="6">
    <location>
        <begin position="1155"/>
        <end position="1176"/>
    </location>
</feature>
<feature type="transmembrane region" description="Helical" evidence="6">
    <location>
        <begin position="214"/>
        <end position="237"/>
    </location>
</feature>
<feature type="transmembrane region" description="Helical" evidence="6">
    <location>
        <begin position="1030"/>
        <end position="1052"/>
    </location>
</feature>
<feature type="transmembrane region" description="Helical" evidence="6">
    <location>
        <begin position="682"/>
        <end position="709"/>
    </location>
</feature>
<feature type="transmembrane region" description="Helical" evidence="6">
    <location>
        <begin position="130"/>
        <end position="151"/>
    </location>
</feature>
<dbReference type="PANTHER" id="PTHR12308">
    <property type="entry name" value="ANOCTAMIN"/>
    <property type="match status" value="1"/>
</dbReference>
<dbReference type="InterPro" id="IPR036259">
    <property type="entry name" value="MFS_trans_sf"/>
</dbReference>
<evidence type="ECO:0000256" key="1">
    <source>
        <dbReference type="ARBA" id="ARBA00004141"/>
    </source>
</evidence>
<feature type="transmembrane region" description="Helical" evidence="6">
    <location>
        <begin position="626"/>
        <end position="643"/>
    </location>
</feature>
<protein>
    <recommendedName>
        <fullName evidence="6">Anoctamin</fullName>
    </recommendedName>
</protein>
<feature type="transmembrane region" description="Helical" evidence="6">
    <location>
        <begin position="463"/>
        <end position="488"/>
    </location>
</feature>
<proteinExistence type="inferred from homology"/>
<feature type="transmembrane region" description="Helical" evidence="6">
    <location>
        <begin position="1064"/>
        <end position="1085"/>
    </location>
</feature>
<dbReference type="InterPro" id="IPR049452">
    <property type="entry name" value="Anoctamin_TM"/>
</dbReference>
<dbReference type="Pfam" id="PF07690">
    <property type="entry name" value="MFS_1"/>
    <property type="match status" value="1"/>
</dbReference>
<dbReference type="Proteomes" id="UP000678499">
    <property type="component" value="Unassembled WGS sequence"/>
</dbReference>
<keyword evidence="5 6" id="KW-0472">Membrane</keyword>
<dbReference type="InterPro" id="IPR002657">
    <property type="entry name" value="BilAc:Na_symport/Acr3"/>
</dbReference>
<evidence type="ECO:0000313" key="10">
    <source>
        <dbReference type="Proteomes" id="UP000678499"/>
    </source>
</evidence>
<evidence type="ECO:0000256" key="2">
    <source>
        <dbReference type="ARBA" id="ARBA00009671"/>
    </source>
</evidence>
<dbReference type="Pfam" id="PF01758">
    <property type="entry name" value="SBF"/>
    <property type="match status" value="1"/>
</dbReference>
<comment type="similarity">
    <text evidence="2 6">Belongs to the anoctamin family.</text>
</comment>
<dbReference type="Gene3D" id="1.20.1250.20">
    <property type="entry name" value="MFS general substrate transporter like domains"/>
    <property type="match status" value="2"/>
</dbReference>
<feature type="transmembrane region" description="Helical" evidence="6">
    <location>
        <begin position="783"/>
        <end position="803"/>
    </location>
</feature>
<feature type="transmembrane region" description="Helical" evidence="6">
    <location>
        <begin position="964"/>
        <end position="985"/>
    </location>
</feature>
<evidence type="ECO:0000256" key="5">
    <source>
        <dbReference type="ARBA" id="ARBA00023136"/>
    </source>
</evidence>
<name>A0A7R9BSC5_9CRUS</name>
<feature type="region of interest" description="Disordered" evidence="7">
    <location>
        <begin position="1238"/>
        <end position="1304"/>
    </location>
</feature>
<feature type="domain" description="Major facilitator superfamily (MFS) profile" evidence="8">
    <location>
        <begin position="463"/>
        <end position="881"/>
    </location>
</feature>
<evidence type="ECO:0000256" key="7">
    <source>
        <dbReference type="SAM" id="MobiDB-lite"/>
    </source>
</evidence>
<organism evidence="9">
    <name type="scientific">Notodromas monacha</name>
    <dbReference type="NCBI Taxonomy" id="399045"/>
    <lineage>
        <taxon>Eukaryota</taxon>
        <taxon>Metazoa</taxon>
        <taxon>Ecdysozoa</taxon>
        <taxon>Arthropoda</taxon>
        <taxon>Crustacea</taxon>
        <taxon>Oligostraca</taxon>
        <taxon>Ostracoda</taxon>
        <taxon>Podocopa</taxon>
        <taxon>Podocopida</taxon>
        <taxon>Cypridocopina</taxon>
        <taxon>Cypridoidea</taxon>
        <taxon>Cyprididae</taxon>
        <taxon>Notodromas</taxon>
    </lineage>
</organism>
<feature type="transmembrane region" description="Helical" evidence="6">
    <location>
        <begin position="596"/>
        <end position="619"/>
    </location>
</feature>
<dbReference type="InterPro" id="IPR038770">
    <property type="entry name" value="Na+/solute_symporter_sf"/>
</dbReference>
<dbReference type="SUPFAM" id="SSF103473">
    <property type="entry name" value="MFS general substrate transporter"/>
    <property type="match status" value="2"/>
</dbReference>
<dbReference type="Gene3D" id="1.20.1530.20">
    <property type="match status" value="1"/>
</dbReference>
<dbReference type="GO" id="GO:0005254">
    <property type="term" value="F:chloride channel activity"/>
    <property type="evidence" value="ECO:0007669"/>
    <property type="project" value="TreeGrafter"/>
</dbReference>
<keyword evidence="3 6" id="KW-0812">Transmembrane</keyword>
<feature type="transmembrane region" description="Helical" evidence="6">
    <location>
        <begin position="291"/>
        <end position="314"/>
    </location>
</feature>
<dbReference type="InterPro" id="IPR007632">
    <property type="entry name" value="Anoctamin"/>
</dbReference>
<feature type="transmembrane region" description="Helical" evidence="6">
    <location>
        <begin position="55"/>
        <end position="75"/>
    </location>
</feature>
<gene>
    <name evidence="9" type="ORF">NMOB1V02_LOCUS6956</name>
</gene>
<dbReference type="OrthoDB" id="296386at2759"/>